<protein>
    <submittedName>
        <fullName evidence="4">Uncharacterized protein</fullName>
    </submittedName>
</protein>
<feature type="coiled-coil region" evidence="1">
    <location>
        <begin position="150"/>
        <end position="179"/>
    </location>
</feature>
<feature type="region of interest" description="Disordered" evidence="2">
    <location>
        <begin position="1"/>
        <end position="53"/>
    </location>
</feature>
<dbReference type="RefSeq" id="WP_146403264.1">
    <property type="nucleotide sequence ID" value="NZ_SJPQ01000005.1"/>
</dbReference>
<dbReference type="Proteomes" id="UP000315440">
    <property type="component" value="Unassembled WGS sequence"/>
</dbReference>
<feature type="transmembrane region" description="Helical" evidence="3">
    <location>
        <begin position="213"/>
        <end position="242"/>
    </location>
</feature>
<keyword evidence="1" id="KW-0175">Coiled coil</keyword>
<keyword evidence="3" id="KW-0812">Transmembrane</keyword>
<feature type="transmembrane region" description="Helical" evidence="3">
    <location>
        <begin position="109"/>
        <end position="127"/>
    </location>
</feature>
<keyword evidence="3" id="KW-1133">Transmembrane helix</keyword>
<comment type="caution">
    <text evidence="4">The sequence shown here is derived from an EMBL/GenBank/DDBJ whole genome shotgun (WGS) entry which is preliminary data.</text>
</comment>
<feature type="transmembrane region" description="Helical" evidence="3">
    <location>
        <begin position="133"/>
        <end position="154"/>
    </location>
</feature>
<gene>
    <name evidence="4" type="ORF">Mal64_38100</name>
</gene>
<name>A0A5C5ZGL5_9BACT</name>
<sequence length="282" mass="31525">MPETPPGKPQPDESDLGDTDPSDRASGIRPAHHVEPSATYPPESGVEEDEYELEPVDQRVLDHHRSMADQEVHDAESSVDLDEIFADESRREHDYEYEPFQMRFGVKHIMAATAGVAILITLIRIVPKVLGSASVMTMLFALTMLGLATAHFYMDRLEKQKKEQQEQERRRRVARLRAKGHAFGEDQADMYDSEEEEPEPDEPIRLRFGIRDLLLAITMVAGAAAAILFFGLPVTSMLVGMVAMAGVISYALDFEVPQPFVITWWIALVIYVLLTIGAALFG</sequence>
<evidence type="ECO:0000313" key="5">
    <source>
        <dbReference type="Proteomes" id="UP000315440"/>
    </source>
</evidence>
<evidence type="ECO:0000256" key="1">
    <source>
        <dbReference type="SAM" id="Coils"/>
    </source>
</evidence>
<evidence type="ECO:0000256" key="2">
    <source>
        <dbReference type="SAM" id="MobiDB-lite"/>
    </source>
</evidence>
<proteinExistence type="predicted"/>
<organism evidence="4 5">
    <name type="scientific">Pseudobythopirellula maris</name>
    <dbReference type="NCBI Taxonomy" id="2527991"/>
    <lineage>
        <taxon>Bacteria</taxon>
        <taxon>Pseudomonadati</taxon>
        <taxon>Planctomycetota</taxon>
        <taxon>Planctomycetia</taxon>
        <taxon>Pirellulales</taxon>
        <taxon>Lacipirellulaceae</taxon>
        <taxon>Pseudobythopirellula</taxon>
    </lineage>
</organism>
<dbReference type="AlphaFoldDB" id="A0A5C5ZGL5"/>
<keyword evidence="5" id="KW-1185">Reference proteome</keyword>
<reference evidence="4 5" key="1">
    <citation type="submission" date="2019-02" db="EMBL/GenBank/DDBJ databases">
        <title>Deep-cultivation of Planctomycetes and their phenomic and genomic characterization uncovers novel biology.</title>
        <authorList>
            <person name="Wiegand S."/>
            <person name="Jogler M."/>
            <person name="Boedeker C."/>
            <person name="Pinto D."/>
            <person name="Vollmers J."/>
            <person name="Rivas-Marin E."/>
            <person name="Kohn T."/>
            <person name="Peeters S.H."/>
            <person name="Heuer A."/>
            <person name="Rast P."/>
            <person name="Oberbeckmann S."/>
            <person name="Bunk B."/>
            <person name="Jeske O."/>
            <person name="Meyerdierks A."/>
            <person name="Storesund J.E."/>
            <person name="Kallscheuer N."/>
            <person name="Luecker S."/>
            <person name="Lage O.M."/>
            <person name="Pohl T."/>
            <person name="Merkel B.J."/>
            <person name="Hornburger P."/>
            <person name="Mueller R.-W."/>
            <person name="Bruemmer F."/>
            <person name="Labrenz M."/>
            <person name="Spormann A.M."/>
            <person name="Op Den Camp H."/>
            <person name="Overmann J."/>
            <person name="Amann R."/>
            <person name="Jetten M.S.M."/>
            <person name="Mascher T."/>
            <person name="Medema M.H."/>
            <person name="Devos D.P."/>
            <person name="Kaster A.-K."/>
            <person name="Ovreas L."/>
            <person name="Rohde M."/>
            <person name="Galperin M.Y."/>
            <person name="Jogler C."/>
        </authorList>
    </citation>
    <scope>NUCLEOTIDE SEQUENCE [LARGE SCALE GENOMIC DNA]</scope>
    <source>
        <strain evidence="4 5">Mal64</strain>
    </source>
</reference>
<feature type="transmembrane region" description="Helical" evidence="3">
    <location>
        <begin position="262"/>
        <end position="281"/>
    </location>
</feature>
<evidence type="ECO:0000313" key="4">
    <source>
        <dbReference type="EMBL" id="TWT86270.1"/>
    </source>
</evidence>
<keyword evidence="3" id="KW-0472">Membrane</keyword>
<evidence type="ECO:0000256" key="3">
    <source>
        <dbReference type="SAM" id="Phobius"/>
    </source>
</evidence>
<dbReference type="EMBL" id="SJPQ01000005">
    <property type="protein sequence ID" value="TWT86270.1"/>
    <property type="molecule type" value="Genomic_DNA"/>
</dbReference>
<accession>A0A5C5ZGL5</accession>